<gene>
    <name evidence="3" type="ORF">FA045_11365</name>
</gene>
<dbReference type="GO" id="GO:0000725">
    <property type="term" value="P:recombinational repair"/>
    <property type="evidence" value="ECO:0007669"/>
    <property type="project" value="TreeGrafter"/>
</dbReference>
<dbReference type="InterPro" id="IPR027785">
    <property type="entry name" value="UvrD-like_helicase_C"/>
</dbReference>
<dbReference type="PANTHER" id="PTHR11070">
    <property type="entry name" value="UVRD / RECB / PCRA DNA HELICASE FAMILY MEMBER"/>
    <property type="match status" value="1"/>
</dbReference>
<dbReference type="Gene3D" id="3.40.50.300">
    <property type="entry name" value="P-loop containing nucleotide triphosphate hydrolases"/>
    <property type="match status" value="2"/>
</dbReference>
<dbReference type="PANTHER" id="PTHR11070:SF2">
    <property type="entry name" value="ATP-DEPENDENT DNA HELICASE SRS2"/>
    <property type="match status" value="1"/>
</dbReference>
<protein>
    <recommendedName>
        <fullName evidence="1">DNA 3'-5' helicase II</fullName>
    </recommendedName>
</protein>
<keyword evidence="4" id="KW-1185">Reference proteome</keyword>
<dbReference type="SUPFAM" id="SSF52540">
    <property type="entry name" value="P-loop containing nucleoside triphosphate hydrolases"/>
    <property type="match status" value="1"/>
</dbReference>
<feature type="domain" description="UvrD-like helicase C-terminal" evidence="2">
    <location>
        <begin position="581"/>
        <end position="632"/>
    </location>
</feature>
<comment type="caution">
    <text evidence="3">The sequence shown here is derived from an EMBL/GenBank/DDBJ whole genome shotgun (WGS) entry which is preliminary data.</text>
</comment>
<evidence type="ECO:0000259" key="2">
    <source>
        <dbReference type="Pfam" id="PF13538"/>
    </source>
</evidence>
<dbReference type="Pfam" id="PF13538">
    <property type="entry name" value="UvrD_C_2"/>
    <property type="match status" value="1"/>
</dbReference>
<dbReference type="AlphaFoldDB" id="A0A4U1C6S1"/>
<dbReference type="GO" id="GO:0043138">
    <property type="term" value="F:3'-5' DNA helicase activity"/>
    <property type="evidence" value="ECO:0007669"/>
    <property type="project" value="TreeGrafter"/>
</dbReference>
<dbReference type="GO" id="GO:0005524">
    <property type="term" value="F:ATP binding"/>
    <property type="evidence" value="ECO:0007669"/>
    <property type="project" value="InterPro"/>
</dbReference>
<dbReference type="OrthoDB" id="9787585at2"/>
<name>A0A4U1C6S1_9SPHI</name>
<dbReference type="Proteomes" id="UP000310477">
    <property type="component" value="Unassembled WGS sequence"/>
</dbReference>
<evidence type="ECO:0000313" key="4">
    <source>
        <dbReference type="Proteomes" id="UP000310477"/>
    </source>
</evidence>
<evidence type="ECO:0000313" key="3">
    <source>
        <dbReference type="EMBL" id="TKC00032.1"/>
    </source>
</evidence>
<dbReference type="InterPro" id="IPR000212">
    <property type="entry name" value="DNA_helicase_UvrD/REP"/>
</dbReference>
<dbReference type="GO" id="GO:0003677">
    <property type="term" value="F:DNA binding"/>
    <property type="evidence" value="ECO:0007669"/>
    <property type="project" value="InterPro"/>
</dbReference>
<organism evidence="3 4">
    <name type="scientific">Pedobacter cryotolerans</name>
    <dbReference type="NCBI Taxonomy" id="2571270"/>
    <lineage>
        <taxon>Bacteria</taxon>
        <taxon>Pseudomonadati</taxon>
        <taxon>Bacteroidota</taxon>
        <taxon>Sphingobacteriia</taxon>
        <taxon>Sphingobacteriales</taxon>
        <taxon>Sphingobacteriaceae</taxon>
        <taxon>Pedobacter</taxon>
    </lineage>
</organism>
<sequence length="712" mass="81599">MIERNINETLVKQEPSAKALLTLLTNIDSRLDFDRGAVYHNFPIYPNAEGDNIVTANVIFICPSHGVFVFQCTEYSDRFPYDSNVIGNHLDEIDRLIFAKILKDAPNLQLNRRSLKIEIIPVVYIHNCAEIPNNELDRFEIVINESQLESLITESSSNLTNTELKELKSTIEGSRGIPKIIDRKLRDPKDFKNSYGAILSAIESEIYNFDLEQKRAALFVVDGPQRIRGLAGSGKTIILAMKAAIIHLQFPDAEILYTYYTKSLNDLIKRLITRFYRQFAERDPNWDKIHVMHAWGGRSLEGVYSSACDENNILSVGFTDARLNRPSNPFDYVCEQLIKHTLKKQYDYSLLDEAQDFAKSFYRLCREITKGNKIIWAYDDFQNILHTDLQNEKETFGKDEFGNWHIDFSVGNDDLQDLVLYKCYRNPRSILISAFALGLGIYNKSKNDTIKIIQRLESNEHWESLGFTVNKGDSSDKCYMEISRSIDNSSEIKNKLLGEKEILTVKKLMTFKEELDFIVDAIATDITKELRPEDISVVCMDNRAVKNYFNYIEDKLLQKGIKSFNLLNAPTNNTVFKVKDHVTLSTIFNAKGNEAGSIYIAGIDSVFSAKDDITERNKIFTAMTRSLAWVTLSGVGETVDYCIDELNMLKTNNYQLEFIQPSEIDVITIKQGIDKAQTFLNKIERIADELSSETDLTRDEIVEKLRRNINKK</sequence>
<accession>A0A4U1C6S1</accession>
<reference evidence="3 4" key="1">
    <citation type="submission" date="2019-04" db="EMBL/GenBank/DDBJ databases">
        <title>Pedobacter sp. AR-2-6 sp. nov., isolated from Arctic soil.</title>
        <authorList>
            <person name="Dahal R.H."/>
            <person name="Kim D.-U."/>
        </authorList>
    </citation>
    <scope>NUCLEOTIDE SEQUENCE [LARGE SCALE GENOMIC DNA]</scope>
    <source>
        <strain evidence="3 4">AR-2-6</strain>
    </source>
</reference>
<dbReference type="EMBL" id="SWBO01000005">
    <property type="protein sequence ID" value="TKC00032.1"/>
    <property type="molecule type" value="Genomic_DNA"/>
</dbReference>
<evidence type="ECO:0000256" key="1">
    <source>
        <dbReference type="ARBA" id="ARBA00034923"/>
    </source>
</evidence>
<proteinExistence type="predicted"/>
<dbReference type="RefSeq" id="WP_136877195.1">
    <property type="nucleotide sequence ID" value="NZ_SWBO01000005.1"/>
</dbReference>
<dbReference type="InterPro" id="IPR027417">
    <property type="entry name" value="P-loop_NTPase"/>
</dbReference>